<feature type="transmembrane region" description="Helical" evidence="8">
    <location>
        <begin position="102"/>
        <end position="124"/>
    </location>
</feature>
<feature type="transmembrane region" description="Helical" evidence="8">
    <location>
        <begin position="364"/>
        <end position="384"/>
    </location>
</feature>
<keyword evidence="4" id="KW-1003">Cell membrane</keyword>
<gene>
    <name evidence="10" type="ORF">ACFOMG_01830</name>
</gene>
<keyword evidence="3" id="KW-0813">Transport</keyword>
<dbReference type="CDD" id="cd17324">
    <property type="entry name" value="MFS_NepI_like"/>
    <property type="match status" value="1"/>
</dbReference>
<name>A0ABV7VNK3_9GAMM</name>
<dbReference type="PANTHER" id="PTHR43271:SF1">
    <property type="entry name" value="INNER MEMBRANE TRANSPORT PROTEIN YNFM"/>
    <property type="match status" value="1"/>
</dbReference>
<dbReference type="InterPro" id="IPR020846">
    <property type="entry name" value="MFS_dom"/>
</dbReference>
<dbReference type="Pfam" id="PF07690">
    <property type="entry name" value="MFS_1"/>
    <property type="match status" value="1"/>
</dbReference>
<evidence type="ECO:0000256" key="4">
    <source>
        <dbReference type="ARBA" id="ARBA00022475"/>
    </source>
</evidence>
<dbReference type="EMBL" id="JBHRYB010000001">
    <property type="protein sequence ID" value="MFC3678850.1"/>
    <property type="molecule type" value="Genomic_DNA"/>
</dbReference>
<dbReference type="PANTHER" id="PTHR43271">
    <property type="entry name" value="BLL2771 PROTEIN"/>
    <property type="match status" value="1"/>
</dbReference>
<evidence type="ECO:0000313" key="10">
    <source>
        <dbReference type="EMBL" id="MFC3678850.1"/>
    </source>
</evidence>
<dbReference type="Gene3D" id="1.20.1250.20">
    <property type="entry name" value="MFS general substrate transporter like domains"/>
    <property type="match status" value="1"/>
</dbReference>
<comment type="subcellular location">
    <subcellularLocation>
        <location evidence="1">Cell membrane</location>
        <topology evidence="1">Multi-pass membrane protein</topology>
    </subcellularLocation>
</comment>
<feature type="transmembrane region" description="Helical" evidence="8">
    <location>
        <begin position="12"/>
        <end position="30"/>
    </location>
</feature>
<feature type="transmembrane region" description="Helical" evidence="8">
    <location>
        <begin position="304"/>
        <end position="326"/>
    </location>
</feature>
<feature type="domain" description="Major facilitator superfamily (MFS) profile" evidence="9">
    <location>
        <begin position="12"/>
        <end position="391"/>
    </location>
</feature>
<organism evidence="10 11">
    <name type="scientific">Bacterioplanoides pacificum</name>
    <dbReference type="NCBI Taxonomy" id="1171596"/>
    <lineage>
        <taxon>Bacteria</taxon>
        <taxon>Pseudomonadati</taxon>
        <taxon>Pseudomonadota</taxon>
        <taxon>Gammaproteobacteria</taxon>
        <taxon>Oceanospirillales</taxon>
        <taxon>Oceanospirillaceae</taxon>
        <taxon>Bacterioplanoides</taxon>
    </lineage>
</organism>
<evidence type="ECO:0000256" key="3">
    <source>
        <dbReference type="ARBA" id="ARBA00022448"/>
    </source>
</evidence>
<sequence>MIEAGSRAYWRATIALLSGSLLVFANLYITQPLMPVLAADFRLSSAEASWALSLSTAMLALALLIFGPLSDAFGRKWLMVISMAGLCLAGGLVSQVDSYPQLLLLRALTGLCAGALPAIAMAYMGEEMSPAALAAAVGLYISGNSLGGISGRLIGGWGTSWLGWPDTFALMALVSLVLWLLFVVLLPASRHFKPRPLALTGVLKDYRRHCINPWLWPAYLLGGLNFMVFLNQYSYITFVLSDSPYSLDSHWLGMLFLTYLSGTVGAAYSGRWVRRWSSPGVMAVACLLLVSGTLLTLADSLAVIITGLLINALAFFTAHSAASGWVSRHAGEGRGSASALYFVSYYLGASLGGSYLGLFWQNSGWPGVVLASLVVLLVTFVLALRLMALDKNNKPGRTRAYQCVAEPQTITDGS</sequence>
<dbReference type="InterPro" id="IPR011701">
    <property type="entry name" value="MFS"/>
</dbReference>
<evidence type="ECO:0000259" key="9">
    <source>
        <dbReference type="PROSITE" id="PS50850"/>
    </source>
</evidence>
<evidence type="ECO:0000256" key="1">
    <source>
        <dbReference type="ARBA" id="ARBA00004651"/>
    </source>
</evidence>
<keyword evidence="11" id="KW-1185">Reference proteome</keyword>
<keyword evidence="7 8" id="KW-0472">Membrane</keyword>
<feature type="transmembrane region" description="Helical" evidence="8">
    <location>
        <begin position="210"/>
        <end position="230"/>
    </location>
</feature>
<dbReference type="PROSITE" id="PS50850">
    <property type="entry name" value="MFS"/>
    <property type="match status" value="1"/>
</dbReference>
<proteinExistence type="inferred from homology"/>
<accession>A0ABV7VNK3</accession>
<feature type="transmembrane region" description="Helical" evidence="8">
    <location>
        <begin position="50"/>
        <end position="70"/>
    </location>
</feature>
<feature type="transmembrane region" description="Helical" evidence="8">
    <location>
        <begin position="280"/>
        <end position="298"/>
    </location>
</feature>
<feature type="transmembrane region" description="Helical" evidence="8">
    <location>
        <begin position="167"/>
        <end position="189"/>
    </location>
</feature>
<dbReference type="SUPFAM" id="SSF103473">
    <property type="entry name" value="MFS general substrate transporter"/>
    <property type="match status" value="1"/>
</dbReference>
<feature type="transmembrane region" description="Helical" evidence="8">
    <location>
        <begin position="131"/>
        <end position="155"/>
    </location>
</feature>
<evidence type="ECO:0000256" key="2">
    <source>
        <dbReference type="ARBA" id="ARBA00008335"/>
    </source>
</evidence>
<keyword evidence="6 8" id="KW-1133">Transmembrane helix</keyword>
<reference evidence="11" key="1">
    <citation type="journal article" date="2019" name="Int. J. Syst. Evol. Microbiol.">
        <title>The Global Catalogue of Microorganisms (GCM) 10K type strain sequencing project: providing services to taxonomists for standard genome sequencing and annotation.</title>
        <authorList>
            <consortium name="The Broad Institute Genomics Platform"/>
            <consortium name="The Broad Institute Genome Sequencing Center for Infectious Disease"/>
            <person name="Wu L."/>
            <person name="Ma J."/>
        </authorList>
    </citation>
    <scope>NUCLEOTIDE SEQUENCE [LARGE SCALE GENOMIC DNA]</scope>
    <source>
        <strain evidence="11">KCTC 42424</strain>
    </source>
</reference>
<keyword evidence="5 8" id="KW-0812">Transmembrane</keyword>
<feature type="transmembrane region" description="Helical" evidence="8">
    <location>
        <begin position="338"/>
        <end position="358"/>
    </location>
</feature>
<comment type="similarity">
    <text evidence="2">Belongs to the major facilitator superfamily.</text>
</comment>
<evidence type="ECO:0000256" key="5">
    <source>
        <dbReference type="ARBA" id="ARBA00022692"/>
    </source>
</evidence>
<comment type="caution">
    <text evidence="10">The sequence shown here is derived from an EMBL/GenBank/DDBJ whole genome shotgun (WGS) entry which is preliminary data.</text>
</comment>
<evidence type="ECO:0000256" key="6">
    <source>
        <dbReference type="ARBA" id="ARBA00022989"/>
    </source>
</evidence>
<dbReference type="Proteomes" id="UP001595722">
    <property type="component" value="Unassembled WGS sequence"/>
</dbReference>
<dbReference type="RefSeq" id="WP_376864396.1">
    <property type="nucleotide sequence ID" value="NZ_JBHRYB010000001.1"/>
</dbReference>
<dbReference type="InterPro" id="IPR036259">
    <property type="entry name" value="MFS_trans_sf"/>
</dbReference>
<evidence type="ECO:0000256" key="7">
    <source>
        <dbReference type="ARBA" id="ARBA00023136"/>
    </source>
</evidence>
<protein>
    <submittedName>
        <fullName evidence="10">MFS transporter</fullName>
    </submittedName>
</protein>
<evidence type="ECO:0000313" key="11">
    <source>
        <dbReference type="Proteomes" id="UP001595722"/>
    </source>
</evidence>
<feature type="transmembrane region" description="Helical" evidence="8">
    <location>
        <begin position="77"/>
        <end position="96"/>
    </location>
</feature>
<feature type="transmembrane region" description="Helical" evidence="8">
    <location>
        <begin position="250"/>
        <end position="268"/>
    </location>
</feature>
<evidence type="ECO:0000256" key="8">
    <source>
        <dbReference type="SAM" id="Phobius"/>
    </source>
</evidence>